<evidence type="ECO:0000313" key="6">
    <source>
        <dbReference type="EMBL" id="GAA3634771.1"/>
    </source>
</evidence>
<dbReference type="PROSITE" id="PS00149">
    <property type="entry name" value="SULFATASE_2"/>
    <property type="match status" value="1"/>
</dbReference>
<proteinExistence type="inferred from homology"/>
<comment type="caution">
    <text evidence="6">The sequence shown here is derived from an EMBL/GenBank/DDBJ whole genome shotgun (WGS) entry which is preliminary data.</text>
</comment>
<dbReference type="EMBL" id="BAAAYU010000005">
    <property type="protein sequence ID" value="GAA3634771.1"/>
    <property type="molecule type" value="Genomic_DNA"/>
</dbReference>
<evidence type="ECO:0000256" key="4">
    <source>
        <dbReference type="ARBA" id="ARBA00022837"/>
    </source>
</evidence>
<dbReference type="SUPFAM" id="SSF53649">
    <property type="entry name" value="Alkaline phosphatase-like"/>
    <property type="match status" value="1"/>
</dbReference>
<dbReference type="RefSeq" id="WP_344737621.1">
    <property type="nucleotide sequence ID" value="NZ_BAAAYU010000005.1"/>
</dbReference>
<evidence type="ECO:0000259" key="5">
    <source>
        <dbReference type="Pfam" id="PF00884"/>
    </source>
</evidence>
<organism evidence="6 7">
    <name type="scientific">Microbacterium awajiense</name>
    <dbReference type="NCBI Taxonomy" id="415214"/>
    <lineage>
        <taxon>Bacteria</taxon>
        <taxon>Bacillati</taxon>
        <taxon>Actinomycetota</taxon>
        <taxon>Actinomycetes</taxon>
        <taxon>Micrococcales</taxon>
        <taxon>Microbacteriaceae</taxon>
        <taxon>Microbacterium</taxon>
    </lineage>
</organism>
<sequence length="455" mass="49692">MRSPNVIQIVVDDMGNGDLSCNNGGASSTPVLDQLAREGVTASQCYSGSPVCAPARAALLTGRYPHRTGAIDTMEARGLDRLHPRERTVADDLKTAGYATGLVGKWHTGAFDMAYHPTHRGFDEFVGFQGGWQDYWDWRIERGGAPLRADGRHLTDVFTAEALDFVRRHADEPFFLHLAYSAPHYPLQAPEALIERFLDGRRTRAVATIYAMMAMVDSGVGSILELLEDLGIAQDTIVMFTSDNGPDQRGVGEESTHRPNLGLRGSKTLVYEGGIRVPLIVRWPAGLGAGEQTNALVHFTDLLPTILDAAGARPSAPVLDGASALDVLRGEPGGQRTRFWQWTRYTPLLESNAAARDGDWKLVWPAWPGSLDASAADMARDVEIKALDALPRIDDDPAPVFVRPSNARPLLFDLRTDPLETTDLAAEHPARVRALHSALENWFDDVERSRADASA</sequence>
<reference evidence="7" key="1">
    <citation type="journal article" date="2019" name="Int. J. Syst. Evol. Microbiol.">
        <title>The Global Catalogue of Microorganisms (GCM) 10K type strain sequencing project: providing services to taxonomists for standard genome sequencing and annotation.</title>
        <authorList>
            <consortium name="The Broad Institute Genomics Platform"/>
            <consortium name="The Broad Institute Genome Sequencing Center for Infectious Disease"/>
            <person name="Wu L."/>
            <person name="Ma J."/>
        </authorList>
    </citation>
    <scope>NUCLEOTIDE SEQUENCE [LARGE SCALE GENOMIC DNA]</scope>
    <source>
        <strain evidence="7">JCM 16544</strain>
    </source>
</reference>
<dbReference type="Gene3D" id="3.40.720.10">
    <property type="entry name" value="Alkaline Phosphatase, subunit A"/>
    <property type="match status" value="1"/>
</dbReference>
<dbReference type="Pfam" id="PF00884">
    <property type="entry name" value="Sulfatase"/>
    <property type="match status" value="1"/>
</dbReference>
<dbReference type="PANTHER" id="PTHR42693:SF53">
    <property type="entry name" value="ENDO-4-O-SULFATASE"/>
    <property type="match status" value="1"/>
</dbReference>
<protein>
    <submittedName>
        <fullName evidence="6">Arylsulfatase</fullName>
    </submittedName>
</protein>
<keyword evidence="2" id="KW-0479">Metal-binding</keyword>
<dbReference type="Gene3D" id="3.30.1120.10">
    <property type="match status" value="1"/>
</dbReference>
<evidence type="ECO:0000313" key="7">
    <source>
        <dbReference type="Proteomes" id="UP001501697"/>
    </source>
</evidence>
<dbReference type="InterPro" id="IPR017850">
    <property type="entry name" value="Alkaline_phosphatase_core_sf"/>
</dbReference>
<keyword evidence="7" id="KW-1185">Reference proteome</keyword>
<evidence type="ECO:0000256" key="3">
    <source>
        <dbReference type="ARBA" id="ARBA00022801"/>
    </source>
</evidence>
<feature type="domain" description="Sulfatase N-terminal" evidence="5">
    <location>
        <begin position="4"/>
        <end position="312"/>
    </location>
</feature>
<evidence type="ECO:0000256" key="2">
    <source>
        <dbReference type="ARBA" id="ARBA00022723"/>
    </source>
</evidence>
<dbReference type="InterPro" id="IPR024607">
    <property type="entry name" value="Sulfatase_CS"/>
</dbReference>
<dbReference type="PROSITE" id="PS00523">
    <property type="entry name" value="SULFATASE_1"/>
    <property type="match status" value="1"/>
</dbReference>
<dbReference type="InterPro" id="IPR000917">
    <property type="entry name" value="Sulfatase_N"/>
</dbReference>
<comment type="similarity">
    <text evidence="1">Belongs to the sulfatase family.</text>
</comment>
<keyword evidence="3" id="KW-0378">Hydrolase</keyword>
<accession>A0ABP7ALB0</accession>
<name>A0ABP7ALB0_9MICO</name>
<dbReference type="InterPro" id="IPR050738">
    <property type="entry name" value="Sulfatase"/>
</dbReference>
<evidence type="ECO:0000256" key="1">
    <source>
        <dbReference type="ARBA" id="ARBA00008779"/>
    </source>
</evidence>
<keyword evidence="4" id="KW-0106">Calcium</keyword>
<gene>
    <name evidence="6" type="ORF">GCM10022200_17530</name>
</gene>
<dbReference type="PANTHER" id="PTHR42693">
    <property type="entry name" value="ARYLSULFATASE FAMILY MEMBER"/>
    <property type="match status" value="1"/>
</dbReference>
<dbReference type="Proteomes" id="UP001501697">
    <property type="component" value="Unassembled WGS sequence"/>
</dbReference>